<dbReference type="AlphaFoldDB" id="A0A518HUJ4"/>
<keyword evidence="3" id="KW-1185">Reference proteome</keyword>
<evidence type="ECO:0000313" key="2">
    <source>
        <dbReference type="EMBL" id="QDV44522.1"/>
    </source>
</evidence>
<dbReference type="InterPro" id="IPR013857">
    <property type="entry name" value="NADH-UbQ_OxRdtase-assoc_prot30"/>
</dbReference>
<organism evidence="2 3">
    <name type="scientific">Stieleria neptunia</name>
    <dbReference type="NCBI Taxonomy" id="2527979"/>
    <lineage>
        <taxon>Bacteria</taxon>
        <taxon>Pseudomonadati</taxon>
        <taxon>Planctomycetota</taxon>
        <taxon>Planctomycetia</taxon>
        <taxon>Pirellulales</taxon>
        <taxon>Pirellulaceae</taxon>
        <taxon>Stieleria</taxon>
    </lineage>
</organism>
<evidence type="ECO:0000259" key="1">
    <source>
        <dbReference type="Pfam" id="PF08547"/>
    </source>
</evidence>
<protein>
    <submittedName>
        <fullName evidence="2">Complex I intermediate-associated protein 30 (CIA30)</fullName>
    </submittedName>
</protein>
<name>A0A518HUJ4_9BACT</name>
<dbReference type="Proteomes" id="UP000319004">
    <property type="component" value="Chromosome"/>
</dbReference>
<reference evidence="2 3" key="1">
    <citation type="submission" date="2019-03" db="EMBL/GenBank/DDBJ databases">
        <title>Deep-cultivation of Planctomycetes and their phenomic and genomic characterization uncovers novel biology.</title>
        <authorList>
            <person name="Wiegand S."/>
            <person name="Jogler M."/>
            <person name="Boedeker C."/>
            <person name="Pinto D."/>
            <person name="Vollmers J."/>
            <person name="Rivas-Marin E."/>
            <person name="Kohn T."/>
            <person name="Peeters S.H."/>
            <person name="Heuer A."/>
            <person name="Rast P."/>
            <person name="Oberbeckmann S."/>
            <person name="Bunk B."/>
            <person name="Jeske O."/>
            <person name="Meyerdierks A."/>
            <person name="Storesund J.E."/>
            <person name="Kallscheuer N."/>
            <person name="Luecker S."/>
            <person name="Lage O.M."/>
            <person name="Pohl T."/>
            <person name="Merkel B.J."/>
            <person name="Hornburger P."/>
            <person name="Mueller R.-W."/>
            <person name="Bruemmer F."/>
            <person name="Labrenz M."/>
            <person name="Spormann A.M."/>
            <person name="Op den Camp H."/>
            <person name="Overmann J."/>
            <person name="Amann R."/>
            <person name="Jetten M.S.M."/>
            <person name="Mascher T."/>
            <person name="Medema M.H."/>
            <person name="Devos D.P."/>
            <person name="Kaster A.-K."/>
            <person name="Ovreas L."/>
            <person name="Rohde M."/>
            <person name="Galperin M.Y."/>
            <person name="Jogler C."/>
        </authorList>
    </citation>
    <scope>NUCLEOTIDE SEQUENCE [LARGE SCALE GENOMIC DNA]</scope>
    <source>
        <strain evidence="2 3">Enr13</strain>
    </source>
</reference>
<dbReference type="KEGG" id="snep:Enr13x_43880"/>
<dbReference type="Pfam" id="PF08547">
    <property type="entry name" value="CIA30"/>
    <property type="match status" value="1"/>
</dbReference>
<evidence type="ECO:0000313" key="3">
    <source>
        <dbReference type="Proteomes" id="UP000319004"/>
    </source>
</evidence>
<sequence length="67" mass="7634">MYQLNFDTKSGQYTEVNLRVDKVVAHSCCRPMPNWKLTPYQVQSVGILVGDKKPGPFEILVHSIEVQ</sequence>
<dbReference type="EMBL" id="CP037423">
    <property type="protein sequence ID" value="QDV44522.1"/>
    <property type="molecule type" value="Genomic_DNA"/>
</dbReference>
<proteinExistence type="predicted"/>
<gene>
    <name evidence="2" type="ORF">Enr13x_43880</name>
</gene>
<feature type="domain" description="NADH:ubiquinone oxidoreductase intermediate-associated protein 30" evidence="1">
    <location>
        <begin position="1"/>
        <end position="60"/>
    </location>
</feature>
<accession>A0A518HUJ4</accession>